<comment type="similarity">
    <text evidence="1">Belongs to the UPF0065 (bug) family.</text>
</comment>
<dbReference type="HOGENOM" id="CLU_045683_0_1_4"/>
<gene>
    <name evidence="3" type="ORF">O987_25560</name>
</gene>
<protein>
    <submittedName>
        <fullName evidence="3">ABC transporter substrate-binding protein</fullName>
    </submittedName>
</protein>
<sequence length="327" mass="34646">MNLPRFLSRTAWAMLAATWVPGAAMAQQPEFPAHSVKLVVANGPGSAPDLLARQVGNLVGRDWKQAIVVENKGAAGGVAAVDAVVKAQPDGYTLLVGGDSAITIMPNVQRNLPYDVKNDLVPVTKLGQSDFVLVANPRKGFKTLQDFVAYAKSHPGKINYASSGTGGAQHLAMEQFKQRAGFFATHIPYRGGPQGLQDVLAGQVDVMLIAIAPALTQIQSGKLTALAVSGLQRHALLPQVQTLAESYKGFEAGAWFGLFAPKGTPAAVVQAIAQDTDKALKDPELRKSLLQQGITPVGEGQQVFARQIKTEDVRVAQLVRSIGLSVE</sequence>
<evidence type="ECO:0000313" key="3">
    <source>
        <dbReference type="EMBL" id="AIJ49182.1"/>
    </source>
</evidence>
<dbReference type="Gene3D" id="3.40.190.150">
    <property type="entry name" value="Bordetella uptake gene, domain 1"/>
    <property type="match status" value="1"/>
</dbReference>
<evidence type="ECO:0000256" key="2">
    <source>
        <dbReference type="SAM" id="SignalP"/>
    </source>
</evidence>
<dbReference type="PANTHER" id="PTHR42928:SF5">
    <property type="entry name" value="BLR1237 PROTEIN"/>
    <property type="match status" value="1"/>
</dbReference>
<dbReference type="AlphaFoldDB" id="A0A076Q0I2"/>
<dbReference type="EMBL" id="CP006704">
    <property type="protein sequence ID" value="AIJ49182.1"/>
    <property type="molecule type" value="Genomic_DNA"/>
</dbReference>
<dbReference type="KEGG" id="ctes:O987_25560"/>
<accession>A0A076Q0I2</accession>
<dbReference type="PANTHER" id="PTHR42928">
    <property type="entry name" value="TRICARBOXYLATE-BINDING PROTEIN"/>
    <property type="match status" value="1"/>
</dbReference>
<keyword evidence="2" id="KW-0732">Signal</keyword>
<proteinExistence type="inferred from homology"/>
<dbReference type="PIRSF" id="PIRSF017082">
    <property type="entry name" value="YflP"/>
    <property type="match status" value="1"/>
</dbReference>
<dbReference type="RefSeq" id="WP_043375357.1">
    <property type="nucleotide sequence ID" value="NZ_CP006704.1"/>
</dbReference>
<evidence type="ECO:0000256" key="1">
    <source>
        <dbReference type="ARBA" id="ARBA00006987"/>
    </source>
</evidence>
<dbReference type="InterPro" id="IPR005064">
    <property type="entry name" value="BUG"/>
</dbReference>
<name>A0A076Q0I2_COMTE</name>
<dbReference type="SUPFAM" id="SSF53850">
    <property type="entry name" value="Periplasmic binding protein-like II"/>
    <property type="match status" value="1"/>
</dbReference>
<dbReference type="Gene3D" id="3.40.190.10">
    <property type="entry name" value="Periplasmic binding protein-like II"/>
    <property type="match status" value="1"/>
</dbReference>
<feature type="chain" id="PRO_5001716713" evidence="2">
    <location>
        <begin position="27"/>
        <end position="327"/>
    </location>
</feature>
<evidence type="ECO:0000313" key="4">
    <source>
        <dbReference type="Proteomes" id="UP000028782"/>
    </source>
</evidence>
<reference evidence="3 4" key="1">
    <citation type="journal article" date="2014" name="Genome Announc.">
        <title>Complete Genome Sequence of Polychlorinated Biphenyl Degrader Comamonas testosteroni TK102 (NBRC 109938).</title>
        <authorList>
            <person name="Fukuda K."/>
            <person name="Hosoyama A."/>
            <person name="Tsuchikane K."/>
            <person name="Ohji S."/>
            <person name="Yamazoe A."/>
            <person name="Fujita N."/>
            <person name="Shintani M."/>
            <person name="Kimbara K."/>
        </authorList>
    </citation>
    <scope>NUCLEOTIDE SEQUENCE [LARGE SCALE GENOMIC DNA]</scope>
    <source>
        <strain evidence="3">TK102</strain>
    </source>
</reference>
<dbReference type="Pfam" id="PF03401">
    <property type="entry name" value="TctC"/>
    <property type="match status" value="1"/>
</dbReference>
<dbReference type="InterPro" id="IPR042100">
    <property type="entry name" value="Bug_dom1"/>
</dbReference>
<feature type="signal peptide" evidence="2">
    <location>
        <begin position="1"/>
        <end position="26"/>
    </location>
</feature>
<organism evidence="3 4">
    <name type="scientific">Comamonas testosteroni TK102</name>
    <dbReference type="NCBI Taxonomy" id="1392005"/>
    <lineage>
        <taxon>Bacteria</taxon>
        <taxon>Pseudomonadati</taxon>
        <taxon>Pseudomonadota</taxon>
        <taxon>Betaproteobacteria</taxon>
        <taxon>Burkholderiales</taxon>
        <taxon>Comamonadaceae</taxon>
        <taxon>Comamonas</taxon>
    </lineage>
</organism>
<dbReference type="Proteomes" id="UP000028782">
    <property type="component" value="Chromosome"/>
</dbReference>